<dbReference type="AlphaFoldDB" id="A0A6P6PC94"/>
<feature type="region of interest" description="Disordered" evidence="5">
    <location>
        <begin position="1"/>
        <end position="38"/>
    </location>
</feature>
<dbReference type="PANTHER" id="PTHR15551">
    <property type="entry name" value="LIM DOMAIN ONLY 7"/>
    <property type="match status" value="1"/>
</dbReference>
<dbReference type="GO" id="GO:0051893">
    <property type="term" value="P:regulation of focal adhesion assembly"/>
    <property type="evidence" value="ECO:0007669"/>
    <property type="project" value="TreeGrafter"/>
</dbReference>
<evidence type="ECO:0000313" key="7">
    <source>
        <dbReference type="Proteomes" id="UP000515129"/>
    </source>
</evidence>
<dbReference type="InterPro" id="IPR001781">
    <property type="entry name" value="Znf_LIM"/>
</dbReference>
<name>A0A6P6PC94_CARAU</name>
<reference evidence="8" key="1">
    <citation type="submission" date="2025-08" db="UniProtKB">
        <authorList>
            <consortium name="RefSeq"/>
        </authorList>
    </citation>
    <scope>IDENTIFICATION</scope>
    <source>
        <strain evidence="8">Wakin</strain>
        <tissue evidence="8">Muscle</tissue>
    </source>
</reference>
<dbReference type="PANTHER" id="PTHR15551:SF4">
    <property type="entry name" value="LIM AND CALPONIN HOMOLOGY DOMAINS-CONTAINING PROTEIN 1 ISOFORM X1"/>
    <property type="match status" value="1"/>
</dbReference>
<dbReference type="GO" id="GO:0032034">
    <property type="term" value="F:myosin II head/neck binding"/>
    <property type="evidence" value="ECO:0007669"/>
    <property type="project" value="TreeGrafter"/>
</dbReference>
<evidence type="ECO:0000256" key="4">
    <source>
        <dbReference type="PROSITE-ProRule" id="PRU00125"/>
    </source>
</evidence>
<feature type="compositionally biased region" description="Basic and acidic residues" evidence="5">
    <location>
        <begin position="7"/>
        <end position="25"/>
    </location>
</feature>
<evidence type="ECO:0000256" key="1">
    <source>
        <dbReference type="ARBA" id="ARBA00022723"/>
    </source>
</evidence>
<organism evidence="7 8">
    <name type="scientific">Carassius auratus</name>
    <name type="common">Goldfish</name>
    <dbReference type="NCBI Taxonomy" id="7957"/>
    <lineage>
        <taxon>Eukaryota</taxon>
        <taxon>Metazoa</taxon>
        <taxon>Chordata</taxon>
        <taxon>Craniata</taxon>
        <taxon>Vertebrata</taxon>
        <taxon>Euteleostomi</taxon>
        <taxon>Actinopterygii</taxon>
        <taxon>Neopterygii</taxon>
        <taxon>Teleostei</taxon>
        <taxon>Ostariophysi</taxon>
        <taxon>Cypriniformes</taxon>
        <taxon>Cyprinidae</taxon>
        <taxon>Cyprininae</taxon>
        <taxon>Carassius</taxon>
    </lineage>
</organism>
<dbReference type="PROSITE" id="PS50023">
    <property type="entry name" value="LIM_DOMAIN_2"/>
    <property type="match status" value="1"/>
</dbReference>
<dbReference type="Gene3D" id="2.10.110.10">
    <property type="entry name" value="Cysteine Rich Protein"/>
    <property type="match status" value="1"/>
</dbReference>
<proteinExistence type="predicted"/>
<keyword evidence="3 4" id="KW-0440">LIM domain</keyword>
<dbReference type="GeneID" id="113097195"/>
<dbReference type="GO" id="GO:0051496">
    <property type="term" value="P:positive regulation of stress fiber assembly"/>
    <property type="evidence" value="ECO:0007669"/>
    <property type="project" value="TreeGrafter"/>
</dbReference>
<protein>
    <submittedName>
        <fullName evidence="8">LIM and calponin homology domains-containing protein 1-like</fullName>
    </submittedName>
</protein>
<keyword evidence="7" id="KW-1185">Reference proteome</keyword>
<keyword evidence="2 4" id="KW-0862">Zinc</keyword>
<dbReference type="KEGG" id="caua:113097195"/>
<dbReference type="Proteomes" id="UP000515129">
    <property type="component" value="Unplaced"/>
</dbReference>
<dbReference type="PROSITE" id="PS00478">
    <property type="entry name" value="LIM_DOMAIN_1"/>
    <property type="match status" value="1"/>
</dbReference>
<dbReference type="OrthoDB" id="15627at2759"/>
<evidence type="ECO:0000256" key="5">
    <source>
        <dbReference type="SAM" id="MobiDB-lite"/>
    </source>
</evidence>
<dbReference type="Pfam" id="PF00412">
    <property type="entry name" value="LIM"/>
    <property type="match status" value="1"/>
</dbReference>
<evidence type="ECO:0000313" key="8">
    <source>
        <dbReference type="RefSeq" id="XP_026118200.1"/>
    </source>
</evidence>
<dbReference type="FunFam" id="2.10.110.10:FF:000041">
    <property type="entry name" value="LIM and calponin homology domains 1"/>
    <property type="match status" value="1"/>
</dbReference>
<dbReference type="SMART" id="SM00132">
    <property type="entry name" value="LIM"/>
    <property type="match status" value="1"/>
</dbReference>
<dbReference type="CDD" id="cd08368">
    <property type="entry name" value="LIM"/>
    <property type="match status" value="1"/>
</dbReference>
<gene>
    <name evidence="8" type="primary">LOC113097195</name>
</gene>
<feature type="domain" description="LIM zinc-binding" evidence="6">
    <location>
        <begin position="43"/>
        <end position="109"/>
    </location>
</feature>
<evidence type="ECO:0000256" key="3">
    <source>
        <dbReference type="ARBA" id="ARBA00023038"/>
    </source>
</evidence>
<dbReference type="GO" id="GO:0001725">
    <property type="term" value="C:stress fiber"/>
    <property type="evidence" value="ECO:0007669"/>
    <property type="project" value="TreeGrafter"/>
</dbReference>
<keyword evidence="1 4" id="KW-0479">Metal-binding</keyword>
<accession>A0A6P6PC94</accession>
<evidence type="ECO:0000259" key="6">
    <source>
        <dbReference type="PROSITE" id="PS50023"/>
    </source>
</evidence>
<evidence type="ECO:0000256" key="2">
    <source>
        <dbReference type="ARBA" id="ARBA00022833"/>
    </source>
</evidence>
<dbReference type="RefSeq" id="XP_026118200.1">
    <property type="nucleotide sequence ID" value="XM_026262415.1"/>
</dbReference>
<dbReference type="GO" id="GO:0046872">
    <property type="term" value="F:metal ion binding"/>
    <property type="evidence" value="ECO:0007669"/>
    <property type="project" value="UniProtKB-KW"/>
</dbReference>
<sequence>MALGANKTKERQEDLKKTASLDRKQSPPQSQTTKMRRSVSGKKLCSSCAHPLGKGAAMIIESLGLYFHIQCFKCGICKGLLGDSSAGTDVRIRNGLLNCQECYIKSRAAGQPTTL</sequence>